<dbReference type="Gene3D" id="3.40.50.720">
    <property type="entry name" value="NAD(P)-binding Rossmann-like Domain"/>
    <property type="match status" value="1"/>
</dbReference>
<dbReference type="InterPro" id="IPR002347">
    <property type="entry name" value="SDR_fam"/>
</dbReference>
<dbReference type="PANTHER" id="PTHR44196">
    <property type="entry name" value="DEHYDROGENASE/REDUCTASE SDR FAMILY MEMBER 7B"/>
    <property type="match status" value="1"/>
</dbReference>
<dbReference type="AlphaFoldDB" id="A0A1G7C8J9"/>
<dbReference type="InterPro" id="IPR020904">
    <property type="entry name" value="Sc_DH/Rdtase_CS"/>
</dbReference>
<keyword evidence="2" id="KW-0560">Oxidoreductase</keyword>
<evidence type="ECO:0000256" key="2">
    <source>
        <dbReference type="ARBA" id="ARBA00023002"/>
    </source>
</evidence>
<dbReference type="Proteomes" id="UP000199417">
    <property type="component" value="Unassembled WGS sequence"/>
</dbReference>
<dbReference type="Pfam" id="PF00106">
    <property type="entry name" value="adh_short"/>
    <property type="match status" value="1"/>
</dbReference>
<dbReference type="GO" id="GO:0016020">
    <property type="term" value="C:membrane"/>
    <property type="evidence" value="ECO:0007669"/>
    <property type="project" value="TreeGrafter"/>
</dbReference>
<accession>A0A1G7C8J9</accession>
<proteinExistence type="inferred from homology"/>
<dbReference type="GO" id="GO:0016491">
    <property type="term" value="F:oxidoreductase activity"/>
    <property type="evidence" value="ECO:0007669"/>
    <property type="project" value="UniProtKB-KW"/>
</dbReference>
<feature type="region of interest" description="Disordered" evidence="4">
    <location>
        <begin position="276"/>
        <end position="297"/>
    </location>
</feature>
<evidence type="ECO:0000313" key="6">
    <source>
        <dbReference type="Proteomes" id="UP000199417"/>
    </source>
</evidence>
<evidence type="ECO:0000256" key="4">
    <source>
        <dbReference type="SAM" id="MobiDB-lite"/>
    </source>
</evidence>
<name>A0A1G7C8J9_9NOCA</name>
<dbReference type="InterPro" id="IPR036291">
    <property type="entry name" value="NAD(P)-bd_dom_sf"/>
</dbReference>
<evidence type="ECO:0000256" key="1">
    <source>
        <dbReference type="ARBA" id="ARBA00006484"/>
    </source>
</evidence>
<reference evidence="5 6" key="1">
    <citation type="submission" date="2016-10" db="EMBL/GenBank/DDBJ databases">
        <authorList>
            <person name="de Groot N.N."/>
        </authorList>
    </citation>
    <scope>NUCLEOTIDE SEQUENCE [LARGE SCALE GENOMIC DNA]</scope>
    <source>
        <strain evidence="5 6">JCM 11308</strain>
    </source>
</reference>
<evidence type="ECO:0000313" key="5">
    <source>
        <dbReference type="EMBL" id="SDE35637.1"/>
    </source>
</evidence>
<dbReference type="PRINTS" id="PR00080">
    <property type="entry name" value="SDRFAMILY"/>
</dbReference>
<dbReference type="PANTHER" id="PTHR44196:SF1">
    <property type="entry name" value="DEHYDROGENASE_REDUCTASE SDR FAMILY MEMBER 7B"/>
    <property type="match status" value="1"/>
</dbReference>
<dbReference type="CDD" id="cd05233">
    <property type="entry name" value="SDR_c"/>
    <property type="match status" value="1"/>
</dbReference>
<keyword evidence="6" id="KW-1185">Reference proteome</keyword>
<dbReference type="PRINTS" id="PR00081">
    <property type="entry name" value="GDHRDH"/>
</dbReference>
<dbReference type="SUPFAM" id="SSF51735">
    <property type="entry name" value="NAD(P)-binding Rossmann-fold domains"/>
    <property type="match status" value="1"/>
</dbReference>
<dbReference type="NCBIfam" id="NF005878">
    <property type="entry name" value="PRK07825.1"/>
    <property type="match status" value="1"/>
</dbReference>
<sequence length="297" mass="30998">MTTDSRTATGPESETHVKKRTLVGRVIAVTGGARGIGREIAAQLAESGAKVAIGDKDGDAARATAGELTGTTLGLDLDVADRGSFAAFLTEVEEQWGPLDVLVNNAGVMWVGPFDEEPETARRRQFDVNVHGVVNGVTLAAPGMRARGAGHIVTVASAASKLAPPGESSYAATKHAVFGYLSGVRAELSGSRVELSVVMPTVVNTELAVGTATGAAAMLEPADVARAVVKVIERPRFEVTVPGYLGPLVRAVNVLPRPVRDLITRSMVPDQVRAVRGSSARTGYERRVLGSDPTPRS</sequence>
<dbReference type="EMBL" id="FNAB01000015">
    <property type="protein sequence ID" value="SDE35637.1"/>
    <property type="molecule type" value="Genomic_DNA"/>
</dbReference>
<comment type="similarity">
    <text evidence="1 3">Belongs to the short-chain dehydrogenases/reductases (SDR) family.</text>
</comment>
<protein>
    <recommendedName>
        <fullName evidence="7">Short-chain dehydrogenase</fullName>
    </recommendedName>
</protein>
<dbReference type="STRING" id="168276.SAMN05444580_11560"/>
<gene>
    <name evidence="5" type="ORF">SAMN05444580_11560</name>
</gene>
<evidence type="ECO:0008006" key="7">
    <source>
        <dbReference type="Google" id="ProtNLM"/>
    </source>
</evidence>
<dbReference type="PROSITE" id="PS00061">
    <property type="entry name" value="ADH_SHORT"/>
    <property type="match status" value="1"/>
</dbReference>
<organism evidence="5 6">
    <name type="scientific">Rhodococcus tukisamuensis</name>
    <dbReference type="NCBI Taxonomy" id="168276"/>
    <lineage>
        <taxon>Bacteria</taxon>
        <taxon>Bacillati</taxon>
        <taxon>Actinomycetota</taxon>
        <taxon>Actinomycetes</taxon>
        <taxon>Mycobacteriales</taxon>
        <taxon>Nocardiaceae</taxon>
        <taxon>Rhodococcus</taxon>
    </lineage>
</organism>
<evidence type="ECO:0000256" key="3">
    <source>
        <dbReference type="RuleBase" id="RU000363"/>
    </source>
</evidence>